<keyword evidence="1" id="KW-0812">Transmembrane</keyword>
<dbReference type="EMBL" id="DUCX01000042">
    <property type="protein sequence ID" value="HIF37379.1"/>
    <property type="molecule type" value="Genomic_DNA"/>
</dbReference>
<protein>
    <submittedName>
        <fullName evidence="2">Uncharacterized protein</fullName>
    </submittedName>
</protein>
<keyword evidence="1" id="KW-0472">Membrane</keyword>
<reference evidence="3" key="1">
    <citation type="journal article" date="2019" name="bioRxiv">
        <title>Genome diversification in globally distributed novel marine Proteobacteria is linked to environmental adaptation.</title>
        <authorList>
            <person name="Zhou Z."/>
            <person name="Tran P.Q."/>
            <person name="Kieft K."/>
            <person name="Anantharaman K."/>
        </authorList>
    </citation>
    <scope>NUCLEOTIDE SEQUENCE [LARGE SCALE GENOMIC DNA]</scope>
</reference>
<dbReference type="Proteomes" id="UP000585802">
    <property type="component" value="Unassembled WGS sequence"/>
</dbReference>
<evidence type="ECO:0000313" key="2">
    <source>
        <dbReference type="EMBL" id="HIF37379.1"/>
    </source>
</evidence>
<feature type="transmembrane region" description="Helical" evidence="1">
    <location>
        <begin position="14"/>
        <end position="35"/>
    </location>
</feature>
<name>A0A7J4GTT0_9ARCH</name>
<organism evidence="2 3">
    <name type="scientific">Marine Group III euryarchaeote</name>
    <dbReference type="NCBI Taxonomy" id="2173149"/>
    <lineage>
        <taxon>Archaea</taxon>
        <taxon>Methanobacteriati</taxon>
        <taxon>Thermoplasmatota</taxon>
        <taxon>Thermoplasmata</taxon>
        <taxon>Candidatus Thermoprofundales</taxon>
    </lineage>
</organism>
<keyword evidence="1" id="KW-1133">Transmembrane helix</keyword>
<comment type="caution">
    <text evidence="2">The sequence shown here is derived from an EMBL/GenBank/DDBJ whole genome shotgun (WGS) entry which is preliminary data.</text>
</comment>
<sequence>MTESEKIPSKIKSVIYVLSIIFMPMGFLVGIYLITHKDKEYNKIGTQIFDILATVIVVLLILFFVTAFVF</sequence>
<gene>
    <name evidence="2" type="ORF">EYQ70_03110</name>
</gene>
<evidence type="ECO:0000256" key="1">
    <source>
        <dbReference type="SAM" id="Phobius"/>
    </source>
</evidence>
<evidence type="ECO:0000313" key="3">
    <source>
        <dbReference type="Proteomes" id="UP000585802"/>
    </source>
</evidence>
<feature type="transmembrane region" description="Helical" evidence="1">
    <location>
        <begin position="47"/>
        <end position="69"/>
    </location>
</feature>
<proteinExistence type="predicted"/>
<accession>A0A7J4GTT0</accession>
<dbReference type="AlphaFoldDB" id="A0A7J4GTT0"/>